<gene>
    <name evidence="1" type="ORF">WR25_23920</name>
</gene>
<protein>
    <submittedName>
        <fullName evidence="1">Uncharacterized protein</fullName>
    </submittedName>
</protein>
<evidence type="ECO:0000313" key="1">
    <source>
        <dbReference type="EMBL" id="PAV58376.1"/>
    </source>
</evidence>
<organism evidence="1 2">
    <name type="scientific">Diploscapter pachys</name>
    <dbReference type="NCBI Taxonomy" id="2018661"/>
    <lineage>
        <taxon>Eukaryota</taxon>
        <taxon>Metazoa</taxon>
        <taxon>Ecdysozoa</taxon>
        <taxon>Nematoda</taxon>
        <taxon>Chromadorea</taxon>
        <taxon>Rhabditida</taxon>
        <taxon>Rhabditina</taxon>
        <taxon>Rhabditomorpha</taxon>
        <taxon>Rhabditoidea</taxon>
        <taxon>Rhabditidae</taxon>
        <taxon>Diploscapter</taxon>
    </lineage>
</organism>
<name>A0A2A2J9E5_9BILA</name>
<comment type="caution">
    <text evidence="1">The sequence shown here is derived from an EMBL/GenBank/DDBJ whole genome shotgun (WGS) entry which is preliminary data.</text>
</comment>
<sequence>MQQALQSLLDLNSTRICNCGDCSTMILRSLPPIDDENSTACMVPTLVAVSFSHHSGFINGARIQMHWTPLDISARILTLKKDVLFLPYFSDEEYQKSR</sequence>
<accession>A0A2A2J9E5</accession>
<reference evidence="1 2" key="1">
    <citation type="journal article" date="2017" name="Curr. Biol.">
        <title>Genome architecture and evolution of a unichromosomal asexual nematode.</title>
        <authorList>
            <person name="Fradin H."/>
            <person name="Zegar C."/>
            <person name="Gutwein M."/>
            <person name="Lucas J."/>
            <person name="Kovtun M."/>
            <person name="Corcoran D."/>
            <person name="Baugh L.R."/>
            <person name="Kiontke K."/>
            <person name="Gunsalus K."/>
            <person name="Fitch D.H."/>
            <person name="Piano F."/>
        </authorList>
    </citation>
    <scope>NUCLEOTIDE SEQUENCE [LARGE SCALE GENOMIC DNA]</scope>
    <source>
        <strain evidence="1">PF1309</strain>
    </source>
</reference>
<dbReference type="AlphaFoldDB" id="A0A2A2J9E5"/>
<proteinExistence type="predicted"/>
<dbReference type="OrthoDB" id="5809922at2759"/>
<dbReference type="Proteomes" id="UP000218231">
    <property type="component" value="Unassembled WGS sequence"/>
</dbReference>
<dbReference type="EMBL" id="LIAE01010584">
    <property type="protein sequence ID" value="PAV58376.1"/>
    <property type="molecule type" value="Genomic_DNA"/>
</dbReference>
<evidence type="ECO:0000313" key="2">
    <source>
        <dbReference type="Proteomes" id="UP000218231"/>
    </source>
</evidence>
<keyword evidence="2" id="KW-1185">Reference proteome</keyword>